<gene>
    <name evidence="1" type="ORF">BDN72DRAFT_900973</name>
</gene>
<accession>A0ACD3AHW8</accession>
<evidence type="ECO:0000313" key="1">
    <source>
        <dbReference type="EMBL" id="TFK65096.1"/>
    </source>
</evidence>
<sequence>MDNSDAEVVNSGGTTAHDNKNTHPYNGAANTTHGNVTNSSWDHSFGKRVDNSYNLNTYNGGNRVNGGTVNGNVTAQTVQIHSIVHGTPSHEQKTPEQKFREDLALRAVRSASYDAEERGDPPKCHSQTRLAIQESLNPWPSSRTADPVRLISGWTGTGKTTIAQTMAEYWAEQGWLAAVFFFSRSEEDRSSTAKFAGTILHQLLQTHNLSIGSLAPFTTSQVSWSQVVDVLRSALPLPMVIIIDGLDECRNHKEQEKLLRDILNSLGQIGPFIKFLISCRPERHLEKIFEEFASNLDPAYRIHLGESAEDNRDIRTFLRLSFDVICQDRREDRAISIKDGPWPSDEQIEELVDRASGQFIFASTAIAFIDDEYQDPVKLLNLVLQRQTSSFKAIDSLYLVILQRLEDKINERERPEGCQLMRNLLLHVNTHPSSSSDIAHFWFEDEVEIDILVKHLRAVLVRRGDAGLIQFRHNSFHDFLVRPSAPPHAFSLTEMNPVSKFFFSLRMLVKKTGPSMDFLLLQGSQYLEYAYLYHDSHPLVVLSFDEEARRVHQRYDRSTFGGCGCLPHLDTVLADLNSLQTFKSCGSGTCIVDSDLRALCRMIEMPVDQFTREWKSQQGLRPIS</sequence>
<evidence type="ECO:0000313" key="2">
    <source>
        <dbReference type="Proteomes" id="UP000308600"/>
    </source>
</evidence>
<keyword evidence="2" id="KW-1185">Reference proteome</keyword>
<reference evidence="1 2" key="1">
    <citation type="journal article" date="2019" name="Nat. Ecol. Evol.">
        <title>Megaphylogeny resolves global patterns of mushroom evolution.</title>
        <authorList>
            <person name="Varga T."/>
            <person name="Krizsan K."/>
            <person name="Foldi C."/>
            <person name="Dima B."/>
            <person name="Sanchez-Garcia M."/>
            <person name="Sanchez-Ramirez S."/>
            <person name="Szollosi G.J."/>
            <person name="Szarkandi J.G."/>
            <person name="Papp V."/>
            <person name="Albert L."/>
            <person name="Andreopoulos W."/>
            <person name="Angelini C."/>
            <person name="Antonin V."/>
            <person name="Barry K.W."/>
            <person name="Bougher N.L."/>
            <person name="Buchanan P."/>
            <person name="Buyck B."/>
            <person name="Bense V."/>
            <person name="Catcheside P."/>
            <person name="Chovatia M."/>
            <person name="Cooper J."/>
            <person name="Damon W."/>
            <person name="Desjardin D."/>
            <person name="Finy P."/>
            <person name="Geml J."/>
            <person name="Haridas S."/>
            <person name="Hughes K."/>
            <person name="Justo A."/>
            <person name="Karasinski D."/>
            <person name="Kautmanova I."/>
            <person name="Kiss B."/>
            <person name="Kocsube S."/>
            <person name="Kotiranta H."/>
            <person name="LaButti K.M."/>
            <person name="Lechner B.E."/>
            <person name="Liimatainen K."/>
            <person name="Lipzen A."/>
            <person name="Lukacs Z."/>
            <person name="Mihaltcheva S."/>
            <person name="Morgado L.N."/>
            <person name="Niskanen T."/>
            <person name="Noordeloos M.E."/>
            <person name="Ohm R.A."/>
            <person name="Ortiz-Santana B."/>
            <person name="Ovrebo C."/>
            <person name="Racz N."/>
            <person name="Riley R."/>
            <person name="Savchenko A."/>
            <person name="Shiryaev A."/>
            <person name="Soop K."/>
            <person name="Spirin V."/>
            <person name="Szebenyi C."/>
            <person name="Tomsovsky M."/>
            <person name="Tulloss R.E."/>
            <person name="Uehling J."/>
            <person name="Grigoriev I.V."/>
            <person name="Vagvolgyi C."/>
            <person name="Papp T."/>
            <person name="Martin F.M."/>
            <person name="Miettinen O."/>
            <person name="Hibbett D.S."/>
            <person name="Nagy L.G."/>
        </authorList>
    </citation>
    <scope>NUCLEOTIDE SEQUENCE [LARGE SCALE GENOMIC DNA]</scope>
    <source>
        <strain evidence="1 2">NL-1719</strain>
    </source>
</reference>
<proteinExistence type="predicted"/>
<protein>
    <submittedName>
        <fullName evidence="1">Uncharacterized protein</fullName>
    </submittedName>
</protein>
<organism evidence="1 2">
    <name type="scientific">Pluteus cervinus</name>
    <dbReference type="NCBI Taxonomy" id="181527"/>
    <lineage>
        <taxon>Eukaryota</taxon>
        <taxon>Fungi</taxon>
        <taxon>Dikarya</taxon>
        <taxon>Basidiomycota</taxon>
        <taxon>Agaricomycotina</taxon>
        <taxon>Agaricomycetes</taxon>
        <taxon>Agaricomycetidae</taxon>
        <taxon>Agaricales</taxon>
        <taxon>Pluteineae</taxon>
        <taxon>Pluteaceae</taxon>
        <taxon>Pluteus</taxon>
    </lineage>
</organism>
<dbReference type="Proteomes" id="UP000308600">
    <property type="component" value="Unassembled WGS sequence"/>
</dbReference>
<dbReference type="EMBL" id="ML208448">
    <property type="protein sequence ID" value="TFK65096.1"/>
    <property type="molecule type" value="Genomic_DNA"/>
</dbReference>
<name>A0ACD3AHW8_9AGAR</name>